<dbReference type="EMBL" id="JAVRJZ010000019">
    <property type="protein sequence ID" value="KAK2707589.1"/>
    <property type="molecule type" value="Genomic_DNA"/>
</dbReference>
<proteinExistence type="inferred from homology"/>
<evidence type="ECO:0008006" key="13">
    <source>
        <dbReference type="Google" id="ProtNLM"/>
    </source>
</evidence>
<dbReference type="SMART" id="SM01189">
    <property type="entry name" value="ELM2"/>
    <property type="match status" value="1"/>
</dbReference>
<dbReference type="PROSITE" id="PS51293">
    <property type="entry name" value="SANT"/>
    <property type="match status" value="1"/>
</dbReference>
<feature type="compositionally biased region" description="Basic and acidic residues" evidence="8">
    <location>
        <begin position="1"/>
        <end position="19"/>
    </location>
</feature>
<evidence type="ECO:0000313" key="12">
    <source>
        <dbReference type="Proteomes" id="UP001187531"/>
    </source>
</evidence>
<evidence type="ECO:0000259" key="9">
    <source>
        <dbReference type="PROSITE" id="PS51156"/>
    </source>
</evidence>
<comment type="subcellular location">
    <subcellularLocation>
        <location evidence="1">Nucleus</location>
    </subcellularLocation>
</comment>
<dbReference type="GO" id="GO:0006357">
    <property type="term" value="P:regulation of transcription by RNA polymerase II"/>
    <property type="evidence" value="ECO:0007669"/>
    <property type="project" value="TreeGrafter"/>
</dbReference>
<dbReference type="GO" id="GO:0003714">
    <property type="term" value="F:transcription corepressor activity"/>
    <property type="evidence" value="ECO:0007669"/>
    <property type="project" value="TreeGrafter"/>
</dbReference>
<evidence type="ECO:0000256" key="8">
    <source>
        <dbReference type="SAM" id="MobiDB-lite"/>
    </source>
</evidence>
<dbReference type="Gene3D" id="1.20.58.1880">
    <property type="match status" value="1"/>
</dbReference>
<keyword evidence="4" id="KW-0175">Coiled coil</keyword>
<dbReference type="Gene3D" id="1.10.10.60">
    <property type="entry name" value="Homeodomain-like"/>
    <property type="match status" value="1"/>
</dbReference>
<dbReference type="Gene3D" id="4.10.1240.50">
    <property type="match status" value="1"/>
</dbReference>
<dbReference type="FunFam" id="4.10.1240.50:FF:000002">
    <property type="entry name" value="REST corepressor isoform X1"/>
    <property type="match status" value="1"/>
</dbReference>
<feature type="region of interest" description="Disordered" evidence="8">
    <location>
        <begin position="1"/>
        <end position="46"/>
    </location>
</feature>
<dbReference type="Pfam" id="PF01448">
    <property type="entry name" value="ELM2"/>
    <property type="match status" value="1"/>
</dbReference>
<evidence type="ECO:0000313" key="11">
    <source>
        <dbReference type="EMBL" id="KAK2707588.1"/>
    </source>
</evidence>
<accession>A0AA88H9Y0</accession>
<dbReference type="InterPro" id="IPR017884">
    <property type="entry name" value="SANT_dom"/>
</dbReference>
<comment type="similarity">
    <text evidence="7">Belongs to the CoREST family.</text>
</comment>
<comment type="caution">
    <text evidence="11">The sequence shown here is derived from an EMBL/GenBank/DDBJ whole genome shotgun (WGS) entry which is preliminary data.</text>
</comment>
<dbReference type="PROSITE" id="PS51156">
    <property type="entry name" value="ELM2"/>
    <property type="match status" value="1"/>
</dbReference>
<keyword evidence="3" id="KW-0805">Transcription regulation</keyword>
<dbReference type="SUPFAM" id="SSF46689">
    <property type="entry name" value="Homeodomain-like"/>
    <property type="match status" value="2"/>
</dbReference>
<dbReference type="InterPro" id="IPR049048">
    <property type="entry name" value="REST_helical"/>
</dbReference>
<dbReference type="InterPro" id="IPR000949">
    <property type="entry name" value="ELM2_dom"/>
</dbReference>
<evidence type="ECO:0000256" key="1">
    <source>
        <dbReference type="ARBA" id="ARBA00004123"/>
    </source>
</evidence>
<evidence type="ECO:0000256" key="2">
    <source>
        <dbReference type="ARBA" id="ARBA00022491"/>
    </source>
</evidence>
<dbReference type="PANTHER" id="PTHR16089:SF28">
    <property type="entry name" value="REST COREPRESSOR"/>
    <property type="match status" value="1"/>
</dbReference>
<dbReference type="SMART" id="SM00717">
    <property type="entry name" value="SANT"/>
    <property type="match status" value="2"/>
</dbReference>
<evidence type="ECO:0000259" key="10">
    <source>
        <dbReference type="PROSITE" id="PS51293"/>
    </source>
</evidence>
<feature type="region of interest" description="Disordered" evidence="8">
    <location>
        <begin position="184"/>
        <end position="226"/>
    </location>
</feature>
<gene>
    <name evidence="11" type="ORF">QYM36_015330</name>
</gene>
<evidence type="ECO:0000256" key="6">
    <source>
        <dbReference type="ARBA" id="ARBA00023242"/>
    </source>
</evidence>
<dbReference type="EMBL" id="JAVRJZ010000019">
    <property type="protein sequence ID" value="KAK2707588.1"/>
    <property type="molecule type" value="Genomic_DNA"/>
</dbReference>
<dbReference type="CDD" id="cd00167">
    <property type="entry name" value="SANT"/>
    <property type="match status" value="1"/>
</dbReference>
<dbReference type="InterPro" id="IPR009057">
    <property type="entry name" value="Homeodomain-like_sf"/>
</dbReference>
<evidence type="ECO:0000256" key="4">
    <source>
        <dbReference type="ARBA" id="ARBA00023054"/>
    </source>
</evidence>
<sequence>MVSKNMVEKASADDAIRPEKRSRHGTPESPDYSSDEERGGGPEGVMRVGRDYQALIPLMIPISERRNDLYPDKALLVWSPSTKLTGEEVDNYIIVAKDKYGYNAEQALGMLFWHKHDIKKAETDLSNYTPFPDEWTPEDKVIFEQAFQFHSKSFQRIRQMLPDKTIAALVRYYYSWKKTRSQTSLMDSNGQRNSNAKAAIATEDIKSSQTDMSSSESESEEKEKTFDVAPGLKGTCTNCGISCQHLIDTAKGPLCGTCADFLRKNGKMRPTTGPTKRGGRQNVPGEKRRAPRGMHLDHDDLKAFASASDKGDSILKAIGTNIASLKRKVQLNKQQVSSVKRDLGDGLGVPRPTLTMISKQWTNEEIALLIEAVPQYGRSFKKIAEIITTKTDSQVRCFVNAHGHKHNLSELFKAYENSHKKVVSKEVKMDTDEKTVESMECIAVTDGD</sequence>
<keyword evidence="12" id="KW-1185">Reference proteome</keyword>
<dbReference type="Pfam" id="PF20878">
    <property type="entry name" value="REST_helical"/>
    <property type="match status" value="1"/>
</dbReference>
<dbReference type="Proteomes" id="UP001187531">
    <property type="component" value="Unassembled WGS sequence"/>
</dbReference>
<evidence type="ECO:0000256" key="3">
    <source>
        <dbReference type="ARBA" id="ARBA00023015"/>
    </source>
</evidence>
<dbReference type="Pfam" id="PF00249">
    <property type="entry name" value="Myb_DNA-binding"/>
    <property type="match status" value="2"/>
</dbReference>
<dbReference type="PANTHER" id="PTHR16089">
    <property type="entry name" value="REST COREPRESSOR COREST PROTEIN-RELATED"/>
    <property type="match status" value="1"/>
</dbReference>
<keyword evidence="2" id="KW-0678">Repressor</keyword>
<evidence type="ECO:0000256" key="7">
    <source>
        <dbReference type="ARBA" id="ARBA00038011"/>
    </source>
</evidence>
<protein>
    <recommendedName>
        <fullName evidence="13">REST corepressor</fullName>
    </recommendedName>
</protein>
<dbReference type="GO" id="GO:0005667">
    <property type="term" value="C:transcription regulator complex"/>
    <property type="evidence" value="ECO:0007669"/>
    <property type="project" value="TreeGrafter"/>
</dbReference>
<feature type="region of interest" description="Disordered" evidence="8">
    <location>
        <begin position="268"/>
        <end position="293"/>
    </location>
</feature>
<feature type="domain" description="SANT" evidence="10">
    <location>
        <begin position="130"/>
        <end position="181"/>
    </location>
</feature>
<name>A0AA88H9Y0_ARTSF</name>
<dbReference type="GO" id="GO:0000118">
    <property type="term" value="C:histone deacetylase complex"/>
    <property type="evidence" value="ECO:0007669"/>
    <property type="project" value="TreeGrafter"/>
</dbReference>
<dbReference type="InterPro" id="IPR051066">
    <property type="entry name" value="Trans_reg/Corepressor"/>
</dbReference>
<keyword evidence="6" id="KW-0539">Nucleus</keyword>
<reference evidence="11" key="1">
    <citation type="submission" date="2023-07" db="EMBL/GenBank/DDBJ databases">
        <title>Chromosome-level genome assembly of Artemia franciscana.</title>
        <authorList>
            <person name="Jo E."/>
        </authorList>
    </citation>
    <scope>NUCLEOTIDE SEQUENCE</scope>
    <source>
        <tissue evidence="11">Whole body</tissue>
    </source>
</reference>
<organism evidence="11 12">
    <name type="scientific">Artemia franciscana</name>
    <name type="common">Brine shrimp</name>
    <name type="synonym">Artemia sanfranciscana</name>
    <dbReference type="NCBI Taxonomy" id="6661"/>
    <lineage>
        <taxon>Eukaryota</taxon>
        <taxon>Metazoa</taxon>
        <taxon>Ecdysozoa</taxon>
        <taxon>Arthropoda</taxon>
        <taxon>Crustacea</taxon>
        <taxon>Branchiopoda</taxon>
        <taxon>Anostraca</taxon>
        <taxon>Artemiidae</taxon>
        <taxon>Artemia</taxon>
    </lineage>
</organism>
<feature type="domain" description="ELM2" evidence="9">
    <location>
        <begin position="44"/>
        <end position="129"/>
    </location>
</feature>
<dbReference type="AlphaFoldDB" id="A0AA88H9Y0"/>
<evidence type="ECO:0000256" key="5">
    <source>
        <dbReference type="ARBA" id="ARBA00023163"/>
    </source>
</evidence>
<keyword evidence="5" id="KW-0804">Transcription</keyword>
<dbReference type="FunFam" id="1.10.10.60:FF:000033">
    <property type="entry name" value="REST corepressor 3"/>
    <property type="match status" value="1"/>
</dbReference>
<dbReference type="InterPro" id="IPR001005">
    <property type="entry name" value="SANT/Myb"/>
</dbReference>
<feature type="compositionally biased region" description="Polar residues" evidence="8">
    <location>
        <begin position="184"/>
        <end position="196"/>
    </location>
</feature>